<keyword evidence="2" id="KW-0472">Membrane</keyword>
<protein>
    <submittedName>
        <fullName evidence="5">Uncharacterized protein LOC111006089</fullName>
    </submittedName>
</protein>
<dbReference type="OrthoDB" id="286301at2759"/>
<keyword evidence="4" id="KW-1185">Reference proteome</keyword>
<evidence type="ECO:0000256" key="2">
    <source>
        <dbReference type="SAM" id="Phobius"/>
    </source>
</evidence>
<sequence>MKKSFIVKNPIAFGFMILSVCCILIVLISTLRLPELTVGVNAVTRKVPKDDKLGKFGEMMIKMLPKDLAFTVFVPSEKAFERELSLQVNESFTTEKTDDTYAVISRVLGFSAVPRAIYSSLVDYGKEISYDAVSGFTLYISKDRDGMLIVNRVRSEMVDIKKKDIVVHIMDGVIMDAEFEQSVKPDDSED</sequence>
<accession>A0A6J1BWY4</accession>
<dbReference type="Proteomes" id="UP000504603">
    <property type="component" value="Unplaced"/>
</dbReference>
<dbReference type="Gene3D" id="2.30.180.10">
    <property type="entry name" value="FAS1 domain"/>
    <property type="match status" value="1"/>
</dbReference>
<keyword evidence="2" id="KW-0812">Transmembrane</keyword>
<dbReference type="SUPFAM" id="SSF82153">
    <property type="entry name" value="FAS1 domain"/>
    <property type="match status" value="1"/>
</dbReference>
<name>A0A6J1BWY4_MOMCH</name>
<dbReference type="GeneID" id="111006089"/>
<dbReference type="InterPro" id="IPR000782">
    <property type="entry name" value="FAS1_domain"/>
</dbReference>
<dbReference type="AlphaFoldDB" id="A0A6J1BWY4"/>
<gene>
    <name evidence="5" type="primary">LOC111006089</name>
</gene>
<evidence type="ECO:0000256" key="1">
    <source>
        <dbReference type="ARBA" id="ARBA00007843"/>
    </source>
</evidence>
<reference evidence="5" key="1">
    <citation type="submission" date="2025-08" db="UniProtKB">
        <authorList>
            <consortium name="RefSeq"/>
        </authorList>
    </citation>
    <scope>IDENTIFICATION</scope>
    <source>
        <strain evidence="5">OHB3-1</strain>
    </source>
</reference>
<dbReference type="RefSeq" id="XP_022133527.1">
    <property type="nucleotide sequence ID" value="XM_022277835.1"/>
</dbReference>
<dbReference type="PROSITE" id="PS50213">
    <property type="entry name" value="FAS1"/>
    <property type="match status" value="1"/>
</dbReference>
<feature type="domain" description="FAS1" evidence="3">
    <location>
        <begin position="40"/>
        <end position="174"/>
    </location>
</feature>
<dbReference type="PANTHER" id="PTHR37232">
    <property type="entry name" value="FASCICLIN DOMAIN PROTEIN"/>
    <property type="match status" value="1"/>
</dbReference>
<organism evidence="4 5">
    <name type="scientific">Momordica charantia</name>
    <name type="common">Bitter gourd</name>
    <name type="synonym">Balsam pear</name>
    <dbReference type="NCBI Taxonomy" id="3673"/>
    <lineage>
        <taxon>Eukaryota</taxon>
        <taxon>Viridiplantae</taxon>
        <taxon>Streptophyta</taxon>
        <taxon>Embryophyta</taxon>
        <taxon>Tracheophyta</taxon>
        <taxon>Spermatophyta</taxon>
        <taxon>Magnoliopsida</taxon>
        <taxon>eudicotyledons</taxon>
        <taxon>Gunneridae</taxon>
        <taxon>Pentapetalae</taxon>
        <taxon>rosids</taxon>
        <taxon>fabids</taxon>
        <taxon>Cucurbitales</taxon>
        <taxon>Cucurbitaceae</taxon>
        <taxon>Momordiceae</taxon>
        <taxon>Momordica</taxon>
    </lineage>
</organism>
<dbReference type="SMART" id="SM00554">
    <property type="entry name" value="FAS1"/>
    <property type="match status" value="1"/>
</dbReference>
<feature type="transmembrane region" description="Helical" evidence="2">
    <location>
        <begin position="12"/>
        <end position="31"/>
    </location>
</feature>
<dbReference type="Pfam" id="PF02469">
    <property type="entry name" value="Fasciclin"/>
    <property type="match status" value="1"/>
</dbReference>
<evidence type="ECO:0000313" key="4">
    <source>
        <dbReference type="Proteomes" id="UP000504603"/>
    </source>
</evidence>
<keyword evidence="2" id="KW-1133">Transmembrane helix</keyword>
<comment type="similarity">
    <text evidence="1">Belongs to the fasciclin-like AGP family.</text>
</comment>
<dbReference type="InterPro" id="IPR036378">
    <property type="entry name" value="FAS1_dom_sf"/>
</dbReference>
<evidence type="ECO:0000259" key="3">
    <source>
        <dbReference type="PROSITE" id="PS50213"/>
    </source>
</evidence>
<proteinExistence type="inferred from homology"/>
<evidence type="ECO:0000313" key="5">
    <source>
        <dbReference type="RefSeq" id="XP_022133527.1"/>
    </source>
</evidence>
<dbReference type="PANTHER" id="PTHR37232:SF2">
    <property type="entry name" value="FAS1 DOMAIN-CONTAINING PROTEIN"/>
    <property type="match status" value="1"/>
</dbReference>
<dbReference type="KEGG" id="mcha:111006089"/>